<dbReference type="SUPFAM" id="SSF48452">
    <property type="entry name" value="TPR-like"/>
    <property type="match status" value="2"/>
</dbReference>
<dbReference type="Gene3D" id="3.40.50.300">
    <property type="entry name" value="P-loop containing nucleotide triphosphate hydrolases"/>
    <property type="match status" value="1"/>
</dbReference>
<gene>
    <name evidence="2" type="ORF">Aau02nite_07290</name>
</gene>
<sequence>MCLLTTAVGMAHEELRVRVLGAAELTVGGRPLAELASVKAAALVFYLAVTGAPHSRSALAGLLWSELPEPTARANLRLVLTKLRRVLPGHLVATRQTVALDPGEPVWVDAAEVARAATAEHDDAGLPAAVRLCRGEFLDGFTVPGAPVFDEWLTGRRAAARADMLAVLDRALRCARDQRDTATGIEVARRMLELDQLTEEAHRALMWFLAAAGRRSAALAQYETCRYLLRDELGVAPSPTTSALRDEIAAAAGFTELPGPAPAPVPELPRPLTTLIGRTAELNRLHELLDDPACRLVTLVGPGGIGKTRLAVETAAARRERHRDGTVFVSFVGTDDTADVVVGGLARALGLAGTVPRDPLEVLAEHLAERDMLLVLDNLEHLTGAAATIAELLRRSPATQILATSRRRLALGAEWLVEVAGLPCPPPGAGARAAEYEAVQLFDERARLLRPGYATGSGDEDVARLCRLVAGVPLAIELAARWVRGAGPQAIADRLAAGPDLLRTTSADVEPRHRSLRTVIDWSCELLTDEERGVLRRLSVLRGGFDLAAAAAVADADLPLLTALVDHSLVTVGPDGRYSMHELLRQYAAELLAADPAEESRTRRRHAGHFAALVPAPAEAAADAENLRAATDWLLAHADPVTLDEHLRQLWQLHRRTGAFREARTCFGTALRRDDITPLHRARWQRLLGEAHQQLGAEHAARHHLEQALSLLGRPVPVSAAGRLRVLAGQALRRFAGGRRPQRRDDLREIAHERAAAGFTIIEVYWVLQAREMVLPTSLRALDDAEGAGDLDLAVRCRAGLGMVLGTLGRHGTARRQLDAVTAAVERTADPVTISWVGIVGGLYWLGAGDWAAVETVTGRVRELGRRTPMHRWSDEALLIAGVAHYMAARYEQSAALGAEAMAGGRDRRDPVVEKWGLLVLIETALRTDPADPALPGWLARAERLLPEAPGVDTGRLHVARARAALAAGDRTGAWRSIRTADQLVGPQPSLEQYALEAHAGTAEVCLALLDPGPEPAPAELRATAAVAVRRLRRYAARFPMARPRALLCAGRLARLNGHPGRALRAWARAARLAEELRMPYELARAHEELGRHLPAGERSALGLDRTAHLAAATAGDRATGGRSTL</sequence>
<dbReference type="Pfam" id="PF13401">
    <property type="entry name" value="AAA_22"/>
    <property type="match status" value="1"/>
</dbReference>
<dbReference type="EMBL" id="BOQL01000006">
    <property type="protein sequence ID" value="GIM63943.1"/>
    <property type="molecule type" value="Genomic_DNA"/>
</dbReference>
<dbReference type="SUPFAM" id="SSF52540">
    <property type="entry name" value="P-loop containing nucleoside triphosphate hydrolases"/>
    <property type="match status" value="1"/>
</dbReference>
<dbReference type="Gene3D" id="1.10.10.10">
    <property type="entry name" value="Winged helix-like DNA-binding domain superfamily/Winged helix DNA-binding domain"/>
    <property type="match status" value="1"/>
</dbReference>
<dbReference type="PANTHER" id="PTHR47691">
    <property type="entry name" value="REGULATOR-RELATED"/>
    <property type="match status" value="1"/>
</dbReference>
<evidence type="ECO:0000259" key="1">
    <source>
        <dbReference type="SMART" id="SM01043"/>
    </source>
</evidence>
<dbReference type="InterPro" id="IPR049945">
    <property type="entry name" value="AAA_22"/>
</dbReference>
<reference evidence="2" key="1">
    <citation type="submission" date="2021-03" db="EMBL/GenBank/DDBJ databases">
        <title>Whole genome shotgun sequence of Actinoplanes auranticolor NBRC 12245.</title>
        <authorList>
            <person name="Komaki H."/>
            <person name="Tamura T."/>
        </authorList>
    </citation>
    <scope>NUCLEOTIDE SEQUENCE</scope>
    <source>
        <strain evidence="2">NBRC 12245</strain>
    </source>
</reference>
<accession>A0A919S4S1</accession>
<dbReference type="PANTHER" id="PTHR47691:SF3">
    <property type="entry name" value="HTH-TYPE TRANSCRIPTIONAL REGULATOR RV0890C-RELATED"/>
    <property type="match status" value="1"/>
</dbReference>
<dbReference type="InterPro" id="IPR005158">
    <property type="entry name" value="BTAD"/>
</dbReference>
<dbReference type="InterPro" id="IPR011990">
    <property type="entry name" value="TPR-like_helical_dom_sf"/>
</dbReference>
<evidence type="ECO:0000313" key="3">
    <source>
        <dbReference type="Proteomes" id="UP000681340"/>
    </source>
</evidence>
<dbReference type="InterPro" id="IPR036388">
    <property type="entry name" value="WH-like_DNA-bd_sf"/>
</dbReference>
<dbReference type="Proteomes" id="UP000681340">
    <property type="component" value="Unassembled WGS sequence"/>
</dbReference>
<comment type="caution">
    <text evidence="2">The sequence shown here is derived from an EMBL/GenBank/DDBJ whole genome shotgun (WGS) entry which is preliminary data.</text>
</comment>
<feature type="domain" description="Bacterial transcriptional activator" evidence="1">
    <location>
        <begin position="108"/>
        <end position="249"/>
    </location>
</feature>
<protein>
    <recommendedName>
        <fullName evidence="1">Bacterial transcriptional activator domain-containing protein</fullName>
    </recommendedName>
</protein>
<dbReference type="AlphaFoldDB" id="A0A919S4S1"/>
<organism evidence="2 3">
    <name type="scientific">Actinoplanes auranticolor</name>
    <dbReference type="NCBI Taxonomy" id="47988"/>
    <lineage>
        <taxon>Bacteria</taxon>
        <taxon>Bacillati</taxon>
        <taxon>Actinomycetota</taxon>
        <taxon>Actinomycetes</taxon>
        <taxon>Micromonosporales</taxon>
        <taxon>Micromonosporaceae</taxon>
        <taxon>Actinoplanes</taxon>
    </lineage>
</organism>
<dbReference type="RefSeq" id="WP_212986861.1">
    <property type="nucleotide sequence ID" value="NZ_BAABEA010000051.1"/>
</dbReference>
<keyword evidence="3" id="KW-1185">Reference proteome</keyword>
<proteinExistence type="predicted"/>
<name>A0A919S4S1_9ACTN</name>
<dbReference type="Gene3D" id="1.25.40.10">
    <property type="entry name" value="Tetratricopeptide repeat domain"/>
    <property type="match status" value="2"/>
</dbReference>
<dbReference type="InterPro" id="IPR027417">
    <property type="entry name" value="P-loop_NTPase"/>
</dbReference>
<evidence type="ECO:0000313" key="2">
    <source>
        <dbReference type="EMBL" id="GIM63943.1"/>
    </source>
</evidence>
<dbReference type="SMART" id="SM01043">
    <property type="entry name" value="BTAD"/>
    <property type="match status" value="1"/>
</dbReference>
<dbReference type="GO" id="GO:0016887">
    <property type="term" value="F:ATP hydrolysis activity"/>
    <property type="evidence" value="ECO:0007669"/>
    <property type="project" value="InterPro"/>
</dbReference>
<dbReference type="PRINTS" id="PR00364">
    <property type="entry name" value="DISEASERSIST"/>
</dbReference>
<dbReference type="Pfam" id="PF03704">
    <property type="entry name" value="BTAD"/>
    <property type="match status" value="1"/>
</dbReference>